<feature type="compositionally biased region" description="Basic and acidic residues" evidence="1">
    <location>
        <begin position="145"/>
        <end position="176"/>
    </location>
</feature>
<dbReference type="STRING" id="1531966.A0A0A1T8F8"/>
<keyword evidence="2" id="KW-1133">Transmembrane helix</keyword>
<feature type="compositionally biased region" description="Basic and acidic residues" evidence="1">
    <location>
        <begin position="208"/>
        <end position="217"/>
    </location>
</feature>
<evidence type="ECO:0000313" key="3">
    <source>
        <dbReference type="EMBL" id="CEJ82470.1"/>
    </source>
</evidence>
<feature type="compositionally biased region" description="Polar residues" evidence="1">
    <location>
        <begin position="218"/>
        <end position="227"/>
    </location>
</feature>
<gene>
    <name evidence="3" type="ORF">VHEMI02532</name>
</gene>
<organism evidence="3 4">
    <name type="scientific">[Torrubiella] hemipterigena</name>
    <dbReference type="NCBI Taxonomy" id="1531966"/>
    <lineage>
        <taxon>Eukaryota</taxon>
        <taxon>Fungi</taxon>
        <taxon>Dikarya</taxon>
        <taxon>Ascomycota</taxon>
        <taxon>Pezizomycotina</taxon>
        <taxon>Sordariomycetes</taxon>
        <taxon>Hypocreomycetidae</taxon>
        <taxon>Hypocreales</taxon>
        <taxon>Clavicipitaceae</taxon>
        <taxon>Clavicipitaceae incertae sedis</taxon>
        <taxon>'Torrubiella' clade</taxon>
    </lineage>
</organism>
<feature type="region of interest" description="Disordered" evidence="1">
    <location>
        <begin position="127"/>
        <end position="185"/>
    </location>
</feature>
<evidence type="ECO:0000256" key="2">
    <source>
        <dbReference type="SAM" id="Phobius"/>
    </source>
</evidence>
<proteinExistence type="predicted"/>
<evidence type="ECO:0000256" key="1">
    <source>
        <dbReference type="SAM" id="MobiDB-lite"/>
    </source>
</evidence>
<dbReference type="AlphaFoldDB" id="A0A0A1T8F8"/>
<evidence type="ECO:0008006" key="5">
    <source>
        <dbReference type="Google" id="ProtNLM"/>
    </source>
</evidence>
<dbReference type="OrthoDB" id="5393404at2759"/>
<feature type="compositionally biased region" description="Basic and acidic residues" evidence="1">
    <location>
        <begin position="325"/>
        <end position="339"/>
    </location>
</feature>
<dbReference type="HOGENOM" id="CLU_038401_0_0_1"/>
<accession>A0A0A1T8F8</accession>
<keyword evidence="2" id="KW-0812">Transmembrane</keyword>
<protein>
    <recommendedName>
        <fullName evidence="5">Endosomal spry domain-containing protein</fullName>
    </recommendedName>
</protein>
<name>A0A0A1T8F8_9HYPO</name>
<dbReference type="Proteomes" id="UP000039046">
    <property type="component" value="Unassembled WGS sequence"/>
</dbReference>
<evidence type="ECO:0000313" key="4">
    <source>
        <dbReference type="Proteomes" id="UP000039046"/>
    </source>
</evidence>
<feature type="transmembrane region" description="Helical" evidence="2">
    <location>
        <begin position="49"/>
        <end position="69"/>
    </location>
</feature>
<reference evidence="3 4" key="1">
    <citation type="journal article" date="2015" name="Genome Announc.">
        <title>Draft Genome Sequence and Gene Annotation of the Entomopathogenic Fungus Verticillium hemipterigenum.</title>
        <authorList>
            <person name="Horn F."/>
            <person name="Habel A."/>
            <person name="Scharf D.H."/>
            <person name="Dworschak J."/>
            <person name="Brakhage A.A."/>
            <person name="Guthke R."/>
            <person name="Hertweck C."/>
            <person name="Linde J."/>
        </authorList>
    </citation>
    <scope>NUCLEOTIDE SEQUENCE [LARGE SCALE GENOMIC DNA]</scope>
</reference>
<keyword evidence="4" id="KW-1185">Reference proteome</keyword>
<sequence length="354" mass="39579">MAPAVIQQAAVLLRRSSPASHLLQAREDAPAPPSGKGVLDPHDINNVGFFVLFALIGLGFVIAGIWFFFWAKNGGFHFKDTDWEDYKTTVLRRRGPNGTLLSGATPVTDLGGGSVYKDVADDDGKTTITDSTGLSGITAGASDIAARERREEKRERRRREKDDRRRKEGTTRHVGEEGVTDEFAEKKAQAELRSYRHERAARVGGLNKEADGSEWDRSTNPTNSTVDSELLSHRQRTPTTTPTKKGGIRKVYSTTERETERIRTEAKRTREERSSRRDFSFQRAGAGDSLLEEESMVDGKDADSGTKSYHHPRPELRGVNGGSSPRDRGQRDKEREERRARRGGYRRGHDDDDL</sequence>
<dbReference type="EMBL" id="CDHN01000001">
    <property type="protein sequence ID" value="CEJ82470.1"/>
    <property type="molecule type" value="Genomic_DNA"/>
</dbReference>
<feature type="compositionally biased region" description="Basic and acidic residues" evidence="1">
    <location>
        <begin position="255"/>
        <end position="280"/>
    </location>
</feature>
<keyword evidence="2" id="KW-0472">Membrane</keyword>
<feature type="region of interest" description="Disordered" evidence="1">
    <location>
        <begin position="203"/>
        <end position="354"/>
    </location>
</feature>